<sequence>MGAHTSNAGLCEALLVAVRKCAQAPRKFERATDSMVFKQASPAEMALCRDVGPESAFVSMDLNRRSQYAECIRLVLRMQGRACAESLVREAESTILEASAQRQ</sequence>
<proteinExistence type="predicted"/>
<dbReference type="EMBL" id="HBGI01000006">
    <property type="protein sequence ID" value="CAD9238274.1"/>
    <property type="molecule type" value="Transcribed_RNA"/>
</dbReference>
<accession>A0A7S1TIZ2</accession>
<name>A0A7S1TIZ2_9RHOD</name>
<evidence type="ECO:0000313" key="1">
    <source>
        <dbReference type="EMBL" id="CAD9238274.1"/>
    </source>
</evidence>
<reference evidence="1" key="1">
    <citation type="submission" date="2021-01" db="EMBL/GenBank/DDBJ databases">
        <authorList>
            <person name="Corre E."/>
            <person name="Pelletier E."/>
            <person name="Niang G."/>
            <person name="Scheremetjew M."/>
            <person name="Finn R."/>
            <person name="Kale V."/>
            <person name="Holt S."/>
            <person name="Cochrane G."/>
            <person name="Meng A."/>
            <person name="Brown T."/>
            <person name="Cohen L."/>
        </authorList>
    </citation>
    <scope>NUCLEOTIDE SEQUENCE</scope>
    <source>
        <strain evidence="1">CCMP3124</strain>
    </source>
</reference>
<organism evidence="1">
    <name type="scientific">Erythrolobus australicus</name>
    <dbReference type="NCBI Taxonomy" id="1077150"/>
    <lineage>
        <taxon>Eukaryota</taxon>
        <taxon>Rhodophyta</taxon>
        <taxon>Bangiophyceae</taxon>
        <taxon>Porphyridiales</taxon>
        <taxon>Porphyridiaceae</taxon>
        <taxon>Erythrolobus</taxon>
    </lineage>
</organism>
<dbReference type="AlphaFoldDB" id="A0A7S1TIZ2"/>
<gene>
    <name evidence="1" type="ORF">EAUS1353_LOCUS3</name>
</gene>
<protein>
    <submittedName>
        <fullName evidence="1">Uncharacterized protein</fullName>
    </submittedName>
</protein>